<evidence type="ECO:0000256" key="1">
    <source>
        <dbReference type="SAM" id="MobiDB-lite"/>
    </source>
</evidence>
<feature type="region of interest" description="Disordered" evidence="1">
    <location>
        <begin position="150"/>
        <end position="169"/>
    </location>
</feature>
<dbReference type="EMBL" id="CAFBQW010000221">
    <property type="protein sequence ID" value="CAB5068730.1"/>
    <property type="molecule type" value="Genomic_DNA"/>
</dbReference>
<feature type="compositionally biased region" description="Pro residues" evidence="1">
    <location>
        <begin position="156"/>
        <end position="167"/>
    </location>
</feature>
<dbReference type="InterPro" id="IPR055876">
    <property type="entry name" value="DUF7453"/>
</dbReference>
<dbReference type="AlphaFoldDB" id="A0A6J7URV4"/>
<dbReference type="EMBL" id="CAFBPW010000009">
    <property type="protein sequence ID" value="CAB5024988.1"/>
    <property type="molecule type" value="Genomic_DNA"/>
</dbReference>
<name>A0A6J7URV4_9ZZZZ</name>
<protein>
    <submittedName>
        <fullName evidence="3">Unannotated protein</fullName>
    </submittedName>
</protein>
<gene>
    <name evidence="2" type="ORF">UFOPK4173_00154</name>
    <name evidence="3" type="ORF">UFOPK4354_01616</name>
</gene>
<accession>A0A6J7URV4</accession>
<reference evidence="3" key="1">
    <citation type="submission" date="2020-05" db="EMBL/GenBank/DDBJ databases">
        <authorList>
            <person name="Chiriac C."/>
            <person name="Salcher M."/>
            <person name="Ghai R."/>
            <person name="Kavagutti S V."/>
        </authorList>
    </citation>
    <scope>NUCLEOTIDE SEQUENCE</scope>
</reference>
<feature type="region of interest" description="Disordered" evidence="1">
    <location>
        <begin position="686"/>
        <end position="713"/>
    </location>
</feature>
<proteinExistence type="predicted"/>
<sequence>MSLNSKSKSYSFLTKPLAILLGFVTLATVLAGCIPAPPPGSSSSPSGYLDVVTGGNGNVRVEGWASDWDTLDPIQVVFVINGEWISGGFNANKPRTDVGQVFGRGNNFGFDETFEVAAGPVTVCAGAINVGPGEPTFLGCGTSQVSDRVTVEGESPTPPTTVPPPTTTIPAEPTWRTVANHGDNAPGVTATFNSYNQPAVNSSGLVAFRARTKGEGARGVYSKNPVTSPNTLNVVADVKGGLKSFVPAPNTQLAEFNEFPSVPRIGRTSNMIATRGQSVPVLSYTPEGGVETKVGTSGIYATVNGTLTSGATLLGAVPGYDQFAVPGVTPATKFDQFPGSPAVDGSTVVFKGNYAVGDTSQTGVFFRNVAVPADKTKVIANSSTLIPNQPAVGGAPGTVTFGSTAPPSATGGRAVFTGLDVEDAPTLGGVYLAPIASNPTLTPLVSIGDQVPIPDATPADRFTSIGEGLSFDGRFVTFWGTWGDKTPITLDCPEDGNADLLAFCNTTYPDGFTTDVSIHQGTFVHDTTTGVTKAVATSDSEDPDALFSGFQYWTFSGKPPTEGVGGGDASQELPRWRSSAFAAVTGSGSNYTVAFKANRPSGTSGIYLAQGPTEQPILTVVDTNTAGPVVDTEAPADTLVTSVGMERDGLNGRYLALNLGMANADASVSWGGIYLVSTDRLTALPVSKEQSAPKAPQSPAAADGPHGDQQLQP</sequence>
<dbReference type="PROSITE" id="PS51257">
    <property type="entry name" value="PROKAR_LIPOPROTEIN"/>
    <property type="match status" value="1"/>
</dbReference>
<dbReference type="Pfam" id="PF24251">
    <property type="entry name" value="DUF7453"/>
    <property type="match status" value="1"/>
</dbReference>
<organism evidence="3">
    <name type="scientific">freshwater metagenome</name>
    <dbReference type="NCBI Taxonomy" id="449393"/>
    <lineage>
        <taxon>unclassified sequences</taxon>
        <taxon>metagenomes</taxon>
        <taxon>ecological metagenomes</taxon>
    </lineage>
</organism>
<evidence type="ECO:0000313" key="2">
    <source>
        <dbReference type="EMBL" id="CAB5024988.1"/>
    </source>
</evidence>
<feature type="compositionally biased region" description="Low complexity" evidence="1">
    <location>
        <begin position="690"/>
        <end position="702"/>
    </location>
</feature>
<evidence type="ECO:0000313" key="3">
    <source>
        <dbReference type="EMBL" id="CAB5068730.1"/>
    </source>
</evidence>